<dbReference type="GO" id="GO:0071555">
    <property type="term" value="P:cell wall organization"/>
    <property type="evidence" value="ECO:0007669"/>
    <property type="project" value="UniProtKB-KW"/>
</dbReference>
<evidence type="ECO:0000256" key="10">
    <source>
        <dbReference type="ARBA" id="ARBA00022989"/>
    </source>
</evidence>
<evidence type="ECO:0000256" key="6">
    <source>
        <dbReference type="ARBA" id="ARBA00022679"/>
    </source>
</evidence>
<keyword evidence="16" id="KW-0997">Cell inner membrane</keyword>
<evidence type="ECO:0000256" key="14">
    <source>
        <dbReference type="ARBA" id="ARBA00038053"/>
    </source>
</evidence>
<dbReference type="PANTHER" id="PTHR30474">
    <property type="entry name" value="CELL CYCLE PROTEIN"/>
    <property type="match status" value="1"/>
</dbReference>
<dbReference type="EC" id="2.4.99.28" evidence="16"/>
<feature type="transmembrane region" description="Helical" evidence="16">
    <location>
        <begin position="355"/>
        <end position="374"/>
    </location>
</feature>
<dbReference type="NCBIfam" id="TIGR02614">
    <property type="entry name" value="ftsW"/>
    <property type="match status" value="1"/>
</dbReference>
<comment type="subcellular location">
    <subcellularLocation>
        <location evidence="16">Cell inner membrane</location>
        <topology evidence="16">Multi-pass membrane protein</topology>
    </subcellularLocation>
    <subcellularLocation>
        <location evidence="1">Cell membrane</location>
        <topology evidence="1">Multi-pass membrane protein</topology>
    </subcellularLocation>
    <text evidence="16">Localizes to the division septum.</text>
</comment>
<dbReference type="RefSeq" id="WP_133593095.1">
    <property type="nucleotide sequence ID" value="NZ_CP037953.1"/>
</dbReference>
<evidence type="ECO:0000256" key="9">
    <source>
        <dbReference type="ARBA" id="ARBA00022984"/>
    </source>
</evidence>
<dbReference type="EMBL" id="SNYM01000023">
    <property type="protein sequence ID" value="TDQ44630.1"/>
    <property type="molecule type" value="Genomic_DNA"/>
</dbReference>
<evidence type="ECO:0000256" key="4">
    <source>
        <dbReference type="ARBA" id="ARBA00022618"/>
    </source>
</evidence>
<keyword evidence="10 16" id="KW-1133">Transmembrane helix</keyword>
<keyword evidence="8 16" id="KW-0133">Cell shape</keyword>
<evidence type="ECO:0000256" key="13">
    <source>
        <dbReference type="ARBA" id="ARBA00023316"/>
    </source>
</evidence>
<dbReference type="HAMAP" id="MF_00913">
    <property type="entry name" value="PGT_FtsW_proteobact"/>
    <property type="match status" value="1"/>
</dbReference>
<dbReference type="GO" id="GO:0009252">
    <property type="term" value="P:peptidoglycan biosynthetic process"/>
    <property type="evidence" value="ECO:0007669"/>
    <property type="project" value="UniProtKB-UniRule"/>
</dbReference>
<dbReference type="GO" id="GO:0043093">
    <property type="term" value="P:FtsZ-dependent cytokinesis"/>
    <property type="evidence" value="ECO:0007669"/>
    <property type="project" value="UniProtKB-UniRule"/>
</dbReference>
<comment type="pathway">
    <text evidence="2 16">Cell wall biogenesis; peptidoglycan biosynthesis.</text>
</comment>
<evidence type="ECO:0000256" key="12">
    <source>
        <dbReference type="ARBA" id="ARBA00023306"/>
    </source>
</evidence>
<dbReference type="GO" id="GO:0015648">
    <property type="term" value="F:lipid-linked peptidoglycan transporter activity"/>
    <property type="evidence" value="ECO:0007669"/>
    <property type="project" value="TreeGrafter"/>
</dbReference>
<gene>
    <name evidence="16" type="primary">ftsW</name>
    <name evidence="17" type="ORF">EV696_12333</name>
</gene>
<evidence type="ECO:0000256" key="16">
    <source>
        <dbReference type="HAMAP-Rule" id="MF_00913"/>
    </source>
</evidence>
<keyword evidence="11 16" id="KW-0472">Membrane</keyword>
<feature type="transmembrane region" description="Helical" evidence="16">
    <location>
        <begin position="27"/>
        <end position="49"/>
    </location>
</feature>
<dbReference type="Pfam" id="PF01098">
    <property type="entry name" value="FTSW_RODA_SPOVE"/>
    <property type="match status" value="1"/>
</dbReference>
<evidence type="ECO:0000256" key="2">
    <source>
        <dbReference type="ARBA" id="ARBA00004752"/>
    </source>
</evidence>
<feature type="transmembrane region" description="Helical" evidence="16">
    <location>
        <begin position="61"/>
        <end position="79"/>
    </location>
</feature>
<feature type="transmembrane region" description="Helical" evidence="16">
    <location>
        <begin position="152"/>
        <end position="171"/>
    </location>
</feature>
<keyword evidence="7 16" id="KW-0812">Transmembrane</keyword>
<dbReference type="GO" id="GO:0008955">
    <property type="term" value="F:peptidoglycan glycosyltransferase activity"/>
    <property type="evidence" value="ECO:0007669"/>
    <property type="project" value="UniProtKB-UniRule"/>
</dbReference>
<keyword evidence="9 16" id="KW-0573">Peptidoglycan synthesis</keyword>
<name>A0A4R6UD58_9GAMM</name>
<dbReference type="Proteomes" id="UP000295375">
    <property type="component" value="Unassembled WGS sequence"/>
</dbReference>
<dbReference type="GO" id="GO:0008360">
    <property type="term" value="P:regulation of cell shape"/>
    <property type="evidence" value="ECO:0007669"/>
    <property type="project" value="UniProtKB-KW"/>
</dbReference>
<comment type="caution">
    <text evidence="17">The sequence shown here is derived from an EMBL/GenBank/DDBJ whole genome shotgun (WGS) entry which is preliminary data.</text>
</comment>
<evidence type="ECO:0000256" key="8">
    <source>
        <dbReference type="ARBA" id="ARBA00022960"/>
    </source>
</evidence>
<keyword evidence="13 16" id="KW-0961">Cell wall biogenesis/degradation</keyword>
<keyword evidence="4 16" id="KW-0132">Cell division</keyword>
<evidence type="ECO:0000313" key="18">
    <source>
        <dbReference type="Proteomes" id="UP000295375"/>
    </source>
</evidence>
<dbReference type="UniPathway" id="UPA00219"/>
<evidence type="ECO:0000256" key="1">
    <source>
        <dbReference type="ARBA" id="ARBA00004651"/>
    </source>
</evidence>
<keyword evidence="18" id="KW-1185">Reference proteome</keyword>
<feature type="transmembrane region" description="Helical" evidence="16">
    <location>
        <begin position="286"/>
        <end position="307"/>
    </location>
</feature>
<protein>
    <recommendedName>
        <fullName evidence="16">Probable peptidoglycan glycosyltransferase FtsW</fullName>
        <shortName evidence="16">PGT</shortName>
        <ecNumber evidence="16">2.4.99.28</ecNumber>
    </recommendedName>
    <alternativeName>
        <fullName evidence="16">Cell division protein FtsW</fullName>
    </alternativeName>
    <alternativeName>
        <fullName evidence="16">Cell wall polymerase</fullName>
    </alternativeName>
    <alternativeName>
        <fullName evidence="16">Peptidoglycan polymerase</fullName>
        <shortName evidence="16">PG polymerase</shortName>
    </alternativeName>
</protein>
<comment type="similarity">
    <text evidence="14 16">Belongs to the SEDS family. FtsW subfamily.</text>
</comment>
<evidence type="ECO:0000256" key="3">
    <source>
        <dbReference type="ARBA" id="ARBA00022475"/>
    </source>
</evidence>
<keyword evidence="5 16" id="KW-0328">Glycosyltransferase</keyword>
<keyword evidence="12 16" id="KW-0131">Cell cycle</keyword>
<feature type="transmembrane region" description="Helical" evidence="16">
    <location>
        <begin position="177"/>
        <end position="194"/>
    </location>
</feature>
<organism evidence="17 18">
    <name type="scientific">Permianibacter aggregans</name>
    <dbReference type="NCBI Taxonomy" id="1510150"/>
    <lineage>
        <taxon>Bacteria</taxon>
        <taxon>Pseudomonadati</taxon>
        <taxon>Pseudomonadota</taxon>
        <taxon>Gammaproteobacteria</taxon>
        <taxon>Pseudomonadales</taxon>
        <taxon>Pseudomonadaceae</taxon>
        <taxon>Permianibacter</taxon>
    </lineage>
</organism>
<sequence>MNAVLQWMRTPFAKAAEADQAMYDKPLLIAITLLLAFGILMVTSSSLPFALERTGNGFSLVYRHLFYLGLALVASAVVLSRPSDSWQQWAMHMLVACLVLLVLVLLLGREVNGAKRWLGFGGFTVQVSELAKLFVIIYLADYLQRRNDLLRTRFEGFIRPLMVIGFATFLLLLEPDYGASVVIVATCLTMMFLAGAKLWQFIALCLVAVAMLAIVALSASYRLQRLKTFLDPWADPFGSGYQLTQSLIAFGRGEWFGQGLGNSLQKLAYLPEAHTDFVFAVVAEEFGLFGVVLVLALFAFLVLRILQISQAALKAEMPFQSYACAGVATWMALQAMINVGVASGALPTKGLTLPFISYGGNAIIINLVAMAFVVRVDFERRLRSAPPKRQEVEA</sequence>
<dbReference type="OrthoDB" id="9768187at2"/>
<evidence type="ECO:0000256" key="11">
    <source>
        <dbReference type="ARBA" id="ARBA00023136"/>
    </source>
</evidence>
<evidence type="ECO:0000256" key="5">
    <source>
        <dbReference type="ARBA" id="ARBA00022676"/>
    </source>
</evidence>
<keyword evidence="3 16" id="KW-1003">Cell membrane</keyword>
<proteinExistence type="inferred from homology"/>
<feature type="transmembrane region" description="Helical" evidence="16">
    <location>
        <begin position="91"/>
        <end position="108"/>
    </location>
</feature>
<feature type="transmembrane region" description="Helical" evidence="16">
    <location>
        <begin position="201"/>
        <end position="221"/>
    </location>
</feature>
<dbReference type="PANTHER" id="PTHR30474:SF2">
    <property type="entry name" value="PEPTIDOGLYCAN GLYCOSYLTRANSFERASE FTSW-RELATED"/>
    <property type="match status" value="1"/>
</dbReference>
<dbReference type="GO" id="GO:0032153">
    <property type="term" value="C:cell division site"/>
    <property type="evidence" value="ECO:0007669"/>
    <property type="project" value="UniProtKB-UniRule"/>
</dbReference>
<dbReference type="InterPro" id="IPR001182">
    <property type="entry name" value="FtsW/RodA"/>
</dbReference>
<accession>A0A4R6UD58</accession>
<comment type="catalytic activity">
    <reaction evidence="15 16">
        <text>[GlcNAc-(1-&gt;4)-Mur2Ac(oyl-L-Ala-gamma-D-Glu-L-Lys-D-Ala-D-Ala)](n)-di-trans,octa-cis-undecaprenyl diphosphate + beta-D-GlcNAc-(1-&gt;4)-Mur2Ac(oyl-L-Ala-gamma-D-Glu-L-Lys-D-Ala-D-Ala)-di-trans,octa-cis-undecaprenyl diphosphate = [GlcNAc-(1-&gt;4)-Mur2Ac(oyl-L-Ala-gamma-D-Glu-L-Lys-D-Ala-D-Ala)](n+1)-di-trans,octa-cis-undecaprenyl diphosphate + di-trans,octa-cis-undecaprenyl diphosphate + H(+)</text>
        <dbReference type="Rhea" id="RHEA:23708"/>
        <dbReference type="Rhea" id="RHEA-COMP:9602"/>
        <dbReference type="Rhea" id="RHEA-COMP:9603"/>
        <dbReference type="ChEBI" id="CHEBI:15378"/>
        <dbReference type="ChEBI" id="CHEBI:58405"/>
        <dbReference type="ChEBI" id="CHEBI:60033"/>
        <dbReference type="ChEBI" id="CHEBI:78435"/>
        <dbReference type="EC" id="2.4.99.28"/>
    </reaction>
</comment>
<reference evidence="17 18" key="1">
    <citation type="submission" date="2019-03" db="EMBL/GenBank/DDBJ databases">
        <title>Genomic Encyclopedia of Type Strains, Phase IV (KMG-IV): sequencing the most valuable type-strain genomes for metagenomic binning, comparative biology and taxonomic classification.</title>
        <authorList>
            <person name="Goeker M."/>
        </authorList>
    </citation>
    <scope>NUCLEOTIDE SEQUENCE [LARGE SCALE GENOMIC DNA]</scope>
    <source>
        <strain evidence="17 18">DSM 103792</strain>
    </source>
</reference>
<dbReference type="GO" id="GO:0005886">
    <property type="term" value="C:plasma membrane"/>
    <property type="evidence" value="ECO:0007669"/>
    <property type="project" value="UniProtKB-SubCell"/>
</dbReference>
<feature type="transmembrane region" description="Helical" evidence="16">
    <location>
        <begin position="319"/>
        <end position="343"/>
    </location>
</feature>
<keyword evidence="6 16" id="KW-0808">Transferase</keyword>
<dbReference type="PROSITE" id="PS00428">
    <property type="entry name" value="FTSW_RODA_SPOVE"/>
    <property type="match status" value="1"/>
</dbReference>
<evidence type="ECO:0000256" key="15">
    <source>
        <dbReference type="ARBA" id="ARBA00049902"/>
    </source>
</evidence>
<dbReference type="AlphaFoldDB" id="A0A4R6UD58"/>
<evidence type="ECO:0000256" key="7">
    <source>
        <dbReference type="ARBA" id="ARBA00022692"/>
    </source>
</evidence>
<comment type="function">
    <text evidence="16">Peptidoglycan polymerase that is essential for cell division.</text>
</comment>
<evidence type="ECO:0000313" key="17">
    <source>
        <dbReference type="EMBL" id="TDQ44630.1"/>
    </source>
</evidence>
<dbReference type="InterPro" id="IPR018365">
    <property type="entry name" value="Cell_cycle_FtsW-rel_CS"/>
</dbReference>
<dbReference type="InterPro" id="IPR013437">
    <property type="entry name" value="FtsW"/>
</dbReference>